<protein>
    <recommendedName>
        <fullName evidence="3">Integrase</fullName>
    </recommendedName>
</protein>
<organism evidence="1 2">
    <name type="scientific">Pseudomonas putida (strain ATCC 47054 / DSM 6125 / CFBP 8728 / NCIMB 11950 / KT2440)</name>
    <dbReference type="NCBI Taxonomy" id="160488"/>
    <lineage>
        <taxon>Bacteria</taxon>
        <taxon>Pseudomonadati</taxon>
        <taxon>Pseudomonadota</taxon>
        <taxon>Gammaproteobacteria</taxon>
        <taxon>Pseudomonadales</taxon>
        <taxon>Pseudomonadaceae</taxon>
        <taxon>Pseudomonas</taxon>
    </lineage>
</organism>
<evidence type="ECO:0000313" key="2">
    <source>
        <dbReference type="Proteomes" id="UP000000556"/>
    </source>
</evidence>
<proteinExistence type="predicted"/>
<dbReference type="RefSeq" id="WP_010954514.1">
    <property type="nucleotide sequence ID" value="NC_002947.4"/>
</dbReference>
<dbReference type="PaxDb" id="160488-PP_3677"/>
<reference evidence="1 2" key="2">
    <citation type="journal article" date="2016" name="Environ. Microbiol.">
        <title>The revisited genome of Pseudomonas putida KT2440 enlightens its value as a robust metabolic chassis.</title>
        <authorList>
            <person name="Belda E."/>
            <person name="van Heck R.G."/>
            <person name="Lopez-Sanchez M.J."/>
            <person name="Cruveiller S."/>
            <person name="Barbe V."/>
            <person name="Fraser C."/>
            <person name="Klenk H.P."/>
            <person name="Petersen J."/>
            <person name="Morgat A."/>
            <person name="Nikel P.I."/>
            <person name="Vallenet D."/>
            <person name="Rouy Z."/>
            <person name="Sekowska A."/>
            <person name="Martins Dos Santos V.A."/>
            <person name="de Lorenzo V."/>
            <person name="Danchin A."/>
            <person name="Medigue C."/>
        </authorList>
    </citation>
    <scope>NUCLEOTIDE SEQUENCE [LARGE SCALE GENOMIC DNA]</scope>
    <source>
        <strain evidence="2">ATCC 47054 / DSM 6125 / CFBP 8728 / NCIMB 11950 / KT2440</strain>
    </source>
</reference>
<dbReference type="BioCyc" id="PPUT160488:G1G01-3914-MONOMER"/>
<evidence type="ECO:0000313" key="1">
    <source>
        <dbReference type="EMBL" id="AAN69275.1"/>
    </source>
</evidence>
<sequence length="728" mass="83119">MTKHSILDEKRIRAMIYQAESRSKFHKKSYKYEADWLVEGTIGSARWLVSFPDTPDLLNIEFNRAMPDGSSLTDQSNRIILCTIQKWLFHCRMGNITGKFASHQRWLGLLGLSFNLASRVILYKHIYNPEKHGFMLMDKDACKSLIDDLSVGSWAKALNFKERFLEHLISVLPSTPEQTTNNVFSDPDHLPEDFTRAVIDYFTENNLYVTRWRASKKHKESLSMKHVASVLGVQPRAMNNVNFRCFLKQFEPTSTHASLLQAGSRLKLYPSQNTPTTDYASMNTLGLQSIRLTIANLRFFFNSNEILPNDIPKITLNTKQTLNEYTSSMRPAGHTKLIPMEIGFECLNQACRWIMIYGKAIVASIAFYVPRFLNIDSAGHWHRTSNKLKIKLFNETRHQWITEEADGLPAQRLDEALNIKKLHVGTRHSQPESESNYYSVIMSFVGACAIVIGMLKPIRAAELGKLNRNCLYYDEHLGGAFLRHSASKTGELGINSEIDRPIPFVAAYAIQLLQVLGNQLSKSYIDESIHADRLFYFPTRAFKRPGSKRTAVKVSNCIDSFCDAISIPLDKLSRRWYVKVHEMRKFFLLVVHRHEGDAVRDMLRYLAGHANPSHLDEYIAYHPSDSEAVRYESECLDDKLIALEKGLIMRNDNQGLVALYTQVLTEFGVTSISTIGKNDLLNFLDKISSQSDFDIVSYKVRLADYNNEIHAIDFAIKLGRKADAKYNA</sequence>
<dbReference type="EMBL" id="AE015451">
    <property type="protein sequence ID" value="AAN69275.1"/>
    <property type="molecule type" value="Genomic_DNA"/>
</dbReference>
<accession>Q88GP3</accession>
<dbReference type="STRING" id="160488.PP_3677"/>
<dbReference type="eggNOG" id="COG0582">
    <property type="taxonomic scope" value="Bacteria"/>
</dbReference>
<dbReference type="PATRIC" id="fig|160488.4.peg.3912"/>
<dbReference type="AlphaFoldDB" id="Q88GP3"/>
<reference evidence="1 2" key="1">
    <citation type="journal article" date="2002" name="Environ. Microbiol.">
        <title>Complete genome sequence and comparative analysis of the metabolically versatile Pseudomonas putida KT2440.</title>
        <authorList>
            <person name="Nelson K.E."/>
            <person name="Weinel C."/>
            <person name="Paulsen I.T."/>
            <person name="Dodson R.J."/>
            <person name="Hilbert H."/>
            <person name="Martins dos Santos V.A."/>
            <person name="Fouts D.E."/>
            <person name="Gill S.R."/>
            <person name="Pop M."/>
            <person name="Holmes M."/>
            <person name="Brinkac L."/>
            <person name="Beanan M."/>
            <person name="DeBoy R.T."/>
            <person name="Daugherty S."/>
            <person name="Kolonay J."/>
            <person name="Madupu R."/>
            <person name="Nelson W."/>
            <person name="White O."/>
            <person name="Peterson J."/>
            <person name="Khouri H."/>
            <person name="Hance I."/>
            <person name="Chris Lee P."/>
            <person name="Holtzapple E."/>
            <person name="Scanlan D."/>
            <person name="Tran K."/>
            <person name="Moazzez A."/>
            <person name="Utterback T."/>
            <person name="Rizzo M."/>
            <person name="Lee K."/>
            <person name="Kosack D."/>
            <person name="Moestl D."/>
            <person name="Wedler H."/>
            <person name="Lauber J."/>
            <person name="Stjepandic D."/>
            <person name="Hoheisel J."/>
            <person name="Straetz M."/>
            <person name="Heim S."/>
            <person name="Kiewitz C."/>
            <person name="Eisen J.A."/>
            <person name="Timmis K.N."/>
            <person name="Dusterhoft A."/>
            <person name="Tummler B."/>
            <person name="Fraser C.M."/>
        </authorList>
    </citation>
    <scope>NUCLEOTIDE SEQUENCE [LARGE SCALE GENOMIC DNA]</scope>
    <source>
        <strain evidence="2">ATCC 47054 / DSM 6125 / CFBP 8728 / NCIMB 11950 / KT2440</strain>
    </source>
</reference>
<evidence type="ECO:0008006" key="3">
    <source>
        <dbReference type="Google" id="ProtNLM"/>
    </source>
</evidence>
<dbReference type="OrthoDB" id="8914001at2"/>
<dbReference type="KEGG" id="ppu:PP_3677"/>
<gene>
    <name evidence="1" type="ordered locus">PP_3677</name>
</gene>
<dbReference type="Proteomes" id="UP000000556">
    <property type="component" value="Chromosome"/>
</dbReference>
<keyword evidence="2" id="KW-1185">Reference proteome</keyword>
<name>Q88GP3_PSEPK</name>
<dbReference type="HOGENOM" id="CLU_023621_0_0_6"/>